<sequence length="72" mass="7600">MEPNVGETDRTLRLAAGMLLGILGAIGALGQATFSPLIGVLLFVVGLVLLGTGFTRTCLLYRPLGIDTRTKR</sequence>
<dbReference type="AlphaFoldDB" id="A0A1D8S6T5"/>
<reference evidence="3 4" key="1">
    <citation type="submission" date="2016-06" db="EMBL/GenBank/DDBJ databases">
        <title>Discovery of anaerobic lithoheterotrophic haloarchaeon capable of sulfur respiration by hydrogen and formate.</title>
        <authorList>
            <person name="Sorokin D.Y."/>
            <person name="Kublanov I.V."/>
            <person name="Roman P."/>
            <person name="Sinninghe Damste J.S."/>
            <person name="Golyshin P.N."/>
            <person name="Rojo D."/>
            <person name="Ciordia S."/>
            <person name="Mena Md.C."/>
            <person name="Ferrer M."/>
            <person name="Smedile F."/>
            <person name="Messina E."/>
            <person name="La Cono V."/>
            <person name="Yakimov M.M."/>
        </authorList>
    </citation>
    <scope>NUCLEOTIDE SEQUENCE [LARGE SCALE GENOMIC DNA]</scope>
    <source>
        <strain evidence="3 4">HTSR1</strain>
    </source>
</reference>
<dbReference type="KEGG" id="halh:HTSR_1912"/>
<dbReference type="Proteomes" id="UP000185608">
    <property type="component" value="Chromosome"/>
</dbReference>
<dbReference type="RefSeq" id="WP_070365725.1">
    <property type="nucleotide sequence ID" value="NZ_CP016070.1"/>
</dbReference>
<keyword evidence="1" id="KW-0472">Membrane</keyword>
<dbReference type="EMBL" id="CP016070">
    <property type="protein sequence ID" value="AOW81076.1"/>
    <property type="molecule type" value="Genomic_DNA"/>
</dbReference>
<evidence type="ECO:0000313" key="3">
    <source>
        <dbReference type="EMBL" id="AOW81076.1"/>
    </source>
</evidence>
<feature type="domain" description="Inner membrane protein YgaP-like transmembrane" evidence="2">
    <location>
        <begin position="1"/>
        <end position="70"/>
    </location>
</feature>
<evidence type="ECO:0000256" key="1">
    <source>
        <dbReference type="SAM" id="Phobius"/>
    </source>
</evidence>
<keyword evidence="1" id="KW-1133">Transmembrane helix</keyword>
<dbReference type="Pfam" id="PF11127">
    <property type="entry name" value="YgaP-like_TM"/>
    <property type="match status" value="1"/>
</dbReference>
<name>A0A1D8S6T5_9EURY</name>
<dbReference type="STRING" id="1873524.HSR6_1981"/>
<organism evidence="3 4">
    <name type="scientific">Halodesulfurarchaeum formicicum</name>
    <dbReference type="NCBI Taxonomy" id="1873524"/>
    <lineage>
        <taxon>Archaea</taxon>
        <taxon>Methanobacteriati</taxon>
        <taxon>Methanobacteriota</taxon>
        <taxon>Stenosarchaea group</taxon>
        <taxon>Halobacteria</taxon>
        <taxon>Halobacteriales</taxon>
        <taxon>Halobacteriaceae</taxon>
        <taxon>Halodesulfurarchaeum</taxon>
    </lineage>
</organism>
<protein>
    <recommendedName>
        <fullName evidence="2">Inner membrane protein YgaP-like transmembrane domain-containing protein</fullName>
    </recommendedName>
</protein>
<accession>A0A1D8S6T5</accession>
<dbReference type="GeneID" id="29829901"/>
<dbReference type="InterPro" id="IPR021309">
    <property type="entry name" value="YgaP-like_TM"/>
</dbReference>
<proteinExistence type="predicted"/>
<gene>
    <name evidence="3" type="ORF">HTSR_1912</name>
</gene>
<keyword evidence="1" id="KW-0812">Transmembrane</keyword>
<feature type="transmembrane region" description="Helical" evidence="1">
    <location>
        <begin position="38"/>
        <end position="61"/>
    </location>
</feature>
<feature type="transmembrane region" description="Helical" evidence="1">
    <location>
        <begin position="12"/>
        <end position="32"/>
    </location>
</feature>
<evidence type="ECO:0000259" key="2">
    <source>
        <dbReference type="Pfam" id="PF11127"/>
    </source>
</evidence>
<evidence type="ECO:0000313" key="4">
    <source>
        <dbReference type="Proteomes" id="UP000185608"/>
    </source>
</evidence>